<evidence type="ECO:0000256" key="1">
    <source>
        <dbReference type="SAM" id="Coils"/>
    </source>
</evidence>
<evidence type="ECO:0000313" key="3">
    <source>
        <dbReference type="EMBL" id="KAK9715734.1"/>
    </source>
</evidence>
<protein>
    <recommendedName>
        <fullName evidence="5">Aminotransferase-like plant mobile domain-containing protein</fullName>
    </recommendedName>
</protein>
<keyword evidence="4" id="KW-1185">Reference proteome</keyword>
<feature type="compositionally biased region" description="Basic and acidic residues" evidence="2">
    <location>
        <begin position="222"/>
        <end position="234"/>
    </location>
</feature>
<proteinExistence type="predicted"/>
<dbReference type="Proteomes" id="UP001443914">
    <property type="component" value="Unassembled WGS sequence"/>
</dbReference>
<feature type="region of interest" description="Disordered" evidence="2">
    <location>
        <begin position="222"/>
        <end position="289"/>
    </location>
</feature>
<gene>
    <name evidence="3" type="ORF">RND81_06G186000</name>
</gene>
<name>A0AAW1K7X7_SAPOF</name>
<feature type="coiled-coil region" evidence="1">
    <location>
        <begin position="559"/>
        <end position="607"/>
    </location>
</feature>
<comment type="caution">
    <text evidence="3">The sequence shown here is derived from an EMBL/GenBank/DDBJ whole genome shotgun (WGS) entry which is preliminary data.</text>
</comment>
<reference evidence="3" key="1">
    <citation type="submission" date="2024-03" db="EMBL/GenBank/DDBJ databases">
        <title>WGS assembly of Saponaria officinalis var. Norfolk2.</title>
        <authorList>
            <person name="Jenkins J."/>
            <person name="Shu S."/>
            <person name="Grimwood J."/>
            <person name="Barry K."/>
            <person name="Goodstein D."/>
            <person name="Schmutz J."/>
            <person name="Leebens-Mack J."/>
            <person name="Osbourn A."/>
        </authorList>
    </citation>
    <scope>NUCLEOTIDE SEQUENCE [LARGE SCALE GENOMIC DNA]</scope>
    <source>
        <strain evidence="3">JIC</strain>
    </source>
</reference>
<evidence type="ECO:0000313" key="4">
    <source>
        <dbReference type="Proteomes" id="UP001443914"/>
    </source>
</evidence>
<sequence>MAEGCIFSLAVPVLNNIYKGLNELIMSPSLGFSKAYFPAHYVYGWLAHYFGTHHSLDPTPPGPCMVVYSGSQGAKAYTDKGARDLIRDWRKVRTNFFILNRNKAELLVDDDKLDVTRFSYMASLRSTFLTLRMSNHFHIEPYNPHRFSRQFGFCQEVPDLLFSDLKKRSASLPEVLIFWRLLLFSGSKSRVLLPSCSITWYENVTSDFAGWWGRRAVQGLKKDDDTPLNRSDKSKKSREHNGANVMFQTHARTPRLKDSNPVVNKHTEDDRGSTDSEVDPKHVRRNKRKADVLDDDDIAFVNEILDGVPSSSRLPSGTLEGDLVMEVRTPVLFNEKLIQEAANLGDEHLSKPRPGEGKGLAALNEMTPVLGRGKEMAMLNKTTMKSDMLGTALREDEDMHSSVGISHASIASPVPAIQTMIPPAWPTKPLACSMISFQPPLLFQGVYADALRKIHSIFLANLKNASFSDVGKVAAQANESYQSIKHLKGDPTPLREKVDSYVGAVNAYLMVEQLAAVRRRGDDTTLQHQKLDQAKLLFDKAREERLIEATEHSTVRQKIVSLETELSKARELENNLSRSLQVRDESLSILEAQVKDAEKTLAELEATPVITDEEEALLQEQRMQLEAMRDSLDIDQ</sequence>
<keyword evidence="1" id="KW-0175">Coiled coil</keyword>
<evidence type="ECO:0008006" key="5">
    <source>
        <dbReference type="Google" id="ProtNLM"/>
    </source>
</evidence>
<accession>A0AAW1K7X7</accession>
<dbReference type="AlphaFoldDB" id="A0AAW1K7X7"/>
<dbReference type="PANTHER" id="PTHR36607">
    <property type="entry name" value="1,2-DIHYDROXY-3-KETO-5-METHYLTHIOPENTENE DIOXYGENASE 4"/>
    <property type="match status" value="1"/>
</dbReference>
<evidence type="ECO:0000256" key="2">
    <source>
        <dbReference type="SAM" id="MobiDB-lite"/>
    </source>
</evidence>
<feature type="compositionally biased region" description="Basic and acidic residues" evidence="2">
    <location>
        <begin position="265"/>
        <end position="281"/>
    </location>
</feature>
<dbReference type="EMBL" id="JBDFQZ010000006">
    <property type="protein sequence ID" value="KAK9715734.1"/>
    <property type="molecule type" value="Genomic_DNA"/>
</dbReference>
<dbReference type="PANTHER" id="PTHR36607:SF20">
    <property type="entry name" value="AMINOTRANSFERASE-LIKE PLANT MOBILE DOMAIN-CONTAINING PROTEIN"/>
    <property type="match status" value="1"/>
</dbReference>
<organism evidence="3 4">
    <name type="scientific">Saponaria officinalis</name>
    <name type="common">Common soapwort</name>
    <name type="synonym">Lychnis saponaria</name>
    <dbReference type="NCBI Taxonomy" id="3572"/>
    <lineage>
        <taxon>Eukaryota</taxon>
        <taxon>Viridiplantae</taxon>
        <taxon>Streptophyta</taxon>
        <taxon>Embryophyta</taxon>
        <taxon>Tracheophyta</taxon>
        <taxon>Spermatophyta</taxon>
        <taxon>Magnoliopsida</taxon>
        <taxon>eudicotyledons</taxon>
        <taxon>Gunneridae</taxon>
        <taxon>Pentapetalae</taxon>
        <taxon>Caryophyllales</taxon>
        <taxon>Caryophyllaceae</taxon>
        <taxon>Caryophylleae</taxon>
        <taxon>Saponaria</taxon>
    </lineage>
</organism>